<feature type="binding site" evidence="3">
    <location>
        <position position="127"/>
    </location>
    <ligand>
        <name>a divalent metal cation</name>
        <dbReference type="ChEBI" id="CHEBI:60240"/>
    </ligand>
</feature>
<dbReference type="SUPFAM" id="SSF109854">
    <property type="entry name" value="DinB/YfiT-like putative metalloenzymes"/>
    <property type="match status" value="1"/>
</dbReference>
<name>I8UBE2_9BACL</name>
<comment type="similarity">
    <text evidence="1">Belongs to the DinB family.</text>
</comment>
<keyword evidence="5" id="KW-1185">Reference proteome</keyword>
<evidence type="ECO:0000256" key="3">
    <source>
        <dbReference type="PIRSR" id="PIRSR607837-1"/>
    </source>
</evidence>
<dbReference type="AlphaFoldDB" id="I8UBE2"/>
<dbReference type="Pfam" id="PF05163">
    <property type="entry name" value="DinB"/>
    <property type="match status" value="1"/>
</dbReference>
<comment type="caution">
    <text evidence="4">The sequence shown here is derived from an EMBL/GenBank/DDBJ whole genome shotgun (WGS) entry which is preliminary data.</text>
</comment>
<dbReference type="eggNOG" id="COG2318">
    <property type="taxonomic scope" value="Bacteria"/>
</dbReference>
<evidence type="ECO:0000256" key="1">
    <source>
        <dbReference type="ARBA" id="ARBA00008635"/>
    </source>
</evidence>
<accession>I8UBE2</accession>
<dbReference type="GO" id="GO:0046872">
    <property type="term" value="F:metal ion binding"/>
    <property type="evidence" value="ECO:0007669"/>
    <property type="project" value="UniProtKB-KW"/>
</dbReference>
<dbReference type="Proteomes" id="UP000004080">
    <property type="component" value="Unassembled WGS sequence"/>
</dbReference>
<sequence>MYCTISDFIQEWNREASLTQAVLDRLTDESLTQRVDHEGRTLGEIAWHFTTNIPEYLQHFGVRMSADYLGKKVPASAKEIAHVFTEISQGASEAIAEQWNDVSLQEVQNAFGRQETNATIFFGLIKHIVHHRGQVTVLMRQAGVVPFGVYGPTREGVSS</sequence>
<gene>
    <name evidence="4" type="ORF">A374_15778</name>
</gene>
<dbReference type="STRING" id="1196324.A374_15778"/>
<evidence type="ECO:0008006" key="6">
    <source>
        <dbReference type="Google" id="ProtNLM"/>
    </source>
</evidence>
<evidence type="ECO:0000313" key="5">
    <source>
        <dbReference type="Proteomes" id="UP000004080"/>
    </source>
</evidence>
<dbReference type="InterPro" id="IPR034660">
    <property type="entry name" value="DinB/YfiT-like"/>
</dbReference>
<dbReference type="RefSeq" id="WP_007203228.1">
    <property type="nucleotide sequence ID" value="NZ_AKKV01000036.1"/>
</dbReference>
<dbReference type="Gene3D" id="1.20.120.450">
    <property type="entry name" value="dinb family like domain"/>
    <property type="match status" value="1"/>
</dbReference>
<dbReference type="InterPro" id="IPR007837">
    <property type="entry name" value="DinB"/>
</dbReference>
<proteinExistence type="inferred from homology"/>
<keyword evidence="2 3" id="KW-0479">Metal-binding</keyword>
<evidence type="ECO:0000313" key="4">
    <source>
        <dbReference type="EMBL" id="EIT84260.1"/>
    </source>
</evidence>
<dbReference type="EMBL" id="AKKV01000036">
    <property type="protein sequence ID" value="EIT84260.1"/>
    <property type="molecule type" value="Genomic_DNA"/>
</dbReference>
<protein>
    <recommendedName>
        <fullName evidence="6">DinB family protein</fullName>
    </recommendedName>
</protein>
<evidence type="ECO:0000256" key="2">
    <source>
        <dbReference type="ARBA" id="ARBA00022723"/>
    </source>
</evidence>
<feature type="binding site" evidence="3">
    <location>
        <position position="48"/>
    </location>
    <ligand>
        <name>a divalent metal cation</name>
        <dbReference type="ChEBI" id="CHEBI:60240"/>
    </ligand>
</feature>
<dbReference type="OrthoDB" id="119432at2"/>
<organism evidence="4 5">
    <name type="scientific">Fictibacillus macauensis ZFHKF-1</name>
    <dbReference type="NCBI Taxonomy" id="1196324"/>
    <lineage>
        <taxon>Bacteria</taxon>
        <taxon>Bacillati</taxon>
        <taxon>Bacillota</taxon>
        <taxon>Bacilli</taxon>
        <taxon>Bacillales</taxon>
        <taxon>Fictibacillaceae</taxon>
        <taxon>Fictibacillus</taxon>
    </lineage>
</organism>
<dbReference type="PATRIC" id="fig|1196324.3.peg.3228"/>
<feature type="binding site" evidence="3">
    <location>
        <position position="131"/>
    </location>
    <ligand>
        <name>a divalent metal cation</name>
        <dbReference type="ChEBI" id="CHEBI:60240"/>
    </ligand>
</feature>
<reference evidence="4 5" key="1">
    <citation type="journal article" date="2012" name="J. Bacteriol.">
        <title>Genome of Bacillus macauensis ZFHKF-1, a Long-Chain-Forming Bacterium.</title>
        <authorList>
            <person name="Cai L."/>
            <person name="Zhang T."/>
        </authorList>
    </citation>
    <scope>NUCLEOTIDE SEQUENCE [LARGE SCALE GENOMIC DNA]</scope>
    <source>
        <strain evidence="4 5">ZFHKF-1</strain>
    </source>
</reference>